<comment type="caution">
    <text evidence="7">The sequence shown here is derived from an EMBL/GenBank/DDBJ whole genome shotgun (WGS) entry which is preliminary data.</text>
</comment>
<evidence type="ECO:0000256" key="4">
    <source>
        <dbReference type="RuleBase" id="RU003719"/>
    </source>
</evidence>
<evidence type="ECO:0000313" key="7">
    <source>
        <dbReference type="EMBL" id="OGL66982.1"/>
    </source>
</evidence>
<dbReference type="PANTHER" id="PTHR10996:SF257">
    <property type="entry name" value="GLYOXYLATE REDUCTASE 1"/>
    <property type="match status" value="1"/>
</dbReference>
<feature type="domain" description="D-isomer specific 2-hydroxyacid dehydrogenase NAD-binding" evidence="6">
    <location>
        <begin position="114"/>
        <end position="298"/>
    </location>
</feature>
<evidence type="ECO:0000313" key="8">
    <source>
        <dbReference type="Proteomes" id="UP000177885"/>
    </source>
</evidence>
<dbReference type="InterPro" id="IPR029753">
    <property type="entry name" value="D-isomer_DH_CS"/>
</dbReference>
<dbReference type="Pfam" id="PF02826">
    <property type="entry name" value="2-Hacid_dh_C"/>
    <property type="match status" value="1"/>
</dbReference>
<organism evidence="7 8">
    <name type="scientific">Candidatus Uhrbacteria bacterium RIFCSPHIGHO2_01_FULL_63_20</name>
    <dbReference type="NCBI Taxonomy" id="1802385"/>
    <lineage>
        <taxon>Bacteria</taxon>
        <taxon>Candidatus Uhriibacteriota</taxon>
    </lineage>
</organism>
<comment type="similarity">
    <text evidence="1 4">Belongs to the D-isomer specific 2-hydroxyacid dehydrogenase family.</text>
</comment>
<evidence type="ECO:0000259" key="5">
    <source>
        <dbReference type="Pfam" id="PF00389"/>
    </source>
</evidence>
<evidence type="ECO:0000256" key="2">
    <source>
        <dbReference type="ARBA" id="ARBA00023002"/>
    </source>
</evidence>
<dbReference type="Gene3D" id="3.40.50.720">
    <property type="entry name" value="NAD(P)-binding Rossmann-like Domain"/>
    <property type="match status" value="2"/>
</dbReference>
<dbReference type="GO" id="GO:0005829">
    <property type="term" value="C:cytosol"/>
    <property type="evidence" value="ECO:0007669"/>
    <property type="project" value="TreeGrafter"/>
</dbReference>
<dbReference type="GO" id="GO:0030267">
    <property type="term" value="F:glyoxylate reductase (NADPH) activity"/>
    <property type="evidence" value="ECO:0007669"/>
    <property type="project" value="TreeGrafter"/>
</dbReference>
<dbReference type="SUPFAM" id="SSF52283">
    <property type="entry name" value="Formate/glycerate dehydrogenase catalytic domain-like"/>
    <property type="match status" value="1"/>
</dbReference>
<dbReference type="Pfam" id="PF00389">
    <property type="entry name" value="2-Hacid_dh"/>
    <property type="match status" value="1"/>
</dbReference>
<protein>
    <recommendedName>
        <fullName evidence="9">D-glycerate dehydrogenase</fullName>
    </recommendedName>
</protein>
<dbReference type="InterPro" id="IPR006139">
    <property type="entry name" value="D-isomer_2_OHA_DH_cat_dom"/>
</dbReference>
<evidence type="ECO:0000259" key="6">
    <source>
        <dbReference type="Pfam" id="PF02826"/>
    </source>
</evidence>
<evidence type="ECO:0000256" key="1">
    <source>
        <dbReference type="ARBA" id="ARBA00005854"/>
    </source>
</evidence>
<dbReference type="CDD" id="cd05301">
    <property type="entry name" value="GDH"/>
    <property type="match status" value="1"/>
</dbReference>
<dbReference type="EMBL" id="MGDT01000004">
    <property type="protein sequence ID" value="OGL66982.1"/>
    <property type="molecule type" value="Genomic_DNA"/>
</dbReference>
<proteinExistence type="inferred from homology"/>
<dbReference type="Proteomes" id="UP000177885">
    <property type="component" value="Unassembled WGS sequence"/>
</dbReference>
<evidence type="ECO:0008006" key="9">
    <source>
        <dbReference type="Google" id="ProtNLM"/>
    </source>
</evidence>
<dbReference type="FunFam" id="3.40.50.720:FF:000203">
    <property type="entry name" value="D-3-phosphoglycerate dehydrogenase (SerA)"/>
    <property type="match status" value="1"/>
</dbReference>
<dbReference type="InterPro" id="IPR050223">
    <property type="entry name" value="D-isomer_2-hydroxyacid_DH"/>
</dbReference>
<dbReference type="InterPro" id="IPR036291">
    <property type="entry name" value="NAD(P)-bd_dom_sf"/>
</dbReference>
<feature type="domain" description="D-isomer specific 2-hydroxyacid dehydrogenase catalytic" evidence="5">
    <location>
        <begin position="6"/>
        <end position="329"/>
    </location>
</feature>
<dbReference type="InterPro" id="IPR006140">
    <property type="entry name" value="D-isomer_DH_NAD-bd"/>
</dbReference>
<gene>
    <name evidence="7" type="ORF">A2856_00605</name>
</gene>
<dbReference type="GO" id="GO:0016618">
    <property type="term" value="F:hydroxypyruvate reductase [NAD(P)H] activity"/>
    <property type="evidence" value="ECO:0007669"/>
    <property type="project" value="TreeGrafter"/>
</dbReference>
<evidence type="ECO:0000256" key="3">
    <source>
        <dbReference type="ARBA" id="ARBA00023027"/>
    </source>
</evidence>
<keyword evidence="3" id="KW-0520">NAD</keyword>
<accession>A0A1F7TLX4</accession>
<dbReference type="AlphaFoldDB" id="A0A1F7TLX4"/>
<keyword evidence="2 4" id="KW-0560">Oxidoreductase</keyword>
<dbReference type="GO" id="GO:0051287">
    <property type="term" value="F:NAD binding"/>
    <property type="evidence" value="ECO:0007669"/>
    <property type="project" value="InterPro"/>
</dbReference>
<dbReference type="STRING" id="1802385.A2856_00605"/>
<dbReference type="SUPFAM" id="SSF51735">
    <property type="entry name" value="NAD(P)-binding Rossmann-fold domains"/>
    <property type="match status" value="1"/>
</dbReference>
<dbReference type="PROSITE" id="PS00670">
    <property type="entry name" value="D_2_HYDROXYACID_DH_2"/>
    <property type="match status" value="1"/>
</dbReference>
<sequence>MKKLKVAITRDIPDEGLKLLAKDKRLAVKVFPHDRAIRRGELLRFVRGADVILSILTEKIDKRVMDAAGKNLKMIANYAVGFDNVDLKEAAKRGILVTNAAHPNVSETVAEHAIALMFALAHRLVEVDAFTRAGKYKAWGPKMFLGTDLIGKTVGIVGAGAIGQAIVRRLYDGFGVDILYADVKRNPLLETRCRARFVTLSELLKRSDFVSLHVPLLPATRHLIGKKELAMMKPTAFLVNTSRGPIVDEKALVKALAKRQIGGAGMDVYECEPFIDCDPSDNLELRTMDNAVLTPHTASATIETRQAMSRTAAENILAFVAGRRPPNLLKI</sequence>
<dbReference type="PROSITE" id="PS00671">
    <property type="entry name" value="D_2_HYDROXYACID_DH_3"/>
    <property type="match status" value="1"/>
</dbReference>
<name>A0A1F7TLX4_9BACT</name>
<dbReference type="PANTHER" id="PTHR10996">
    <property type="entry name" value="2-HYDROXYACID DEHYDROGENASE-RELATED"/>
    <property type="match status" value="1"/>
</dbReference>
<reference evidence="7 8" key="1">
    <citation type="journal article" date="2016" name="Nat. Commun.">
        <title>Thousands of microbial genomes shed light on interconnected biogeochemical processes in an aquifer system.</title>
        <authorList>
            <person name="Anantharaman K."/>
            <person name="Brown C.T."/>
            <person name="Hug L.A."/>
            <person name="Sharon I."/>
            <person name="Castelle C.J."/>
            <person name="Probst A.J."/>
            <person name="Thomas B.C."/>
            <person name="Singh A."/>
            <person name="Wilkins M.J."/>
            <person name="Karaoz U."/>
            <person name="Brodie E.L."/>
            <person name="Williams K.H."/>
            <person name="Hubbard S.S."/>
            <person name="Banfield J.F."/>
        </authorList>
    </citation>
    <scope>NUCLEOTIDE SEQUENCE [LARGE SCALE GENOMIC DNA]</scope>
</reference>